<evidence type="ECO:0000256" key="1">
    <source>
        <dbReference type="SAM" id="Phobius"/>
    </source>
</evidence>
<feature type="transmembrane region" description="Helical" evidence="1">
    <location>
        <begin position="147"/>
        <end position="168"/>
    </location>
</feature>
<name>A0A4R9LYD2_9LEPT</name>
<organism evidence="2 3">
    <name type="scientific">Leptospira idonii</name>
    <dbReference type="NCBI Taxonomy" id="1193500"/>
    <lineage>
        <taxon>Bacteria</taxon>
        <taxon>Pseudomonadati</taxon>
        <taxon>Spirochaetota</taxon>
        <taxon>Spirochaetia</taxon>
        <taxon>Leptospirales</taxon>
        <taxon>Leptospiraceae</taxon>
        <taxon>Leptospira</taxon>
    </lineage>
</organism>
<evidence type="ECO:0008006" key="4">
    <source>
        <dbReference type="Google" id="ProtNLM"/>
    </source>
</evidence>
<proteinExistence type="predicted"/>
<keyword evidence="1" id="KW-1133">Transmembrane helix</keyword>
<dbReference type="RefSeq" id="WP_135761649.1">
    <property type="nucleotide sequence ID" value="NZ_RQHW01000065.1"/>
</dbReference>
<protein>
    <recommendedName>
        <fullName evidence="4">DUF998 domain-containing protein</fullName>
    </recommendedName>
</protein>
<reference evidence="2" key="1">
    <citation type="journal article" date="2019" name="PLoS Negl. Trop. Dis.">
        <title>Revisiting the worldwide diversity of Leptospira species in the environment.</title>
        <authorList>
            <person name="Vincent A.T."/>
            <person name="Schiettekatte O."/>
            <person name="Bourhy P."/>
            <person name="Veyrier F.J."/>
            <person name="Picardeau M."/>
        </authorList>
    </citation>
    <scope>NUCLEOTIDE SEQUENCE [LARGE SCALE GENOMIC DNA]</scope>
    <source>
        <strain evidence="2">201300427</strain>
    </source>
</reference>
<keyword evidence="1" id="KW-0472">Membrane</keyword>
<accession>A0A4R9LYD2</accession>
<keyword evidence="3" id="KW-1185">Reference proteome</keyword>
<evidence type="ECO:0000313" key="2">
    <source>
        <dbReference type="EMBL" id="TGN17591.1"/>
    </source>
</evidence>
<gene>
    <name evidence="2" type="ORF">EHS15_16280</name>
</gene>
<feature type="transmembrane region" description="Helical" evidence="1">
    <location>
        <begin position="67"/>
        <end position="87"/>
    </location>
</feature>
<feature type="transmembrane region" description="Helical" evidence="1">
    <location>
        <begin position="35"/>
        <end position="55"/>
    </location>
</feature>
<dbReference type="AlphaFoldDB" id="A0A4R9LYD2"/>
<evidence type="ECO:0000313" key="3">
    <source>
        <dbReference type="Proteomes" id="UP000298058"/>
    </source>
</evidence>
<feature type="transmembrane region" description="Helical" evidence="1">
    <location>
        <begin position="99"/>
        <end position="118"/>
    </location>
</feature>
<sequence>MQHYAVSEIVLVIVSFWFSFSLFQKKDRKYRHSLASISLLLLGAVALLGATRYGLNLVDELVGIHRFGSDFYSVFGLILLGGAYLFLTGNLKETKKIFSYILIAASAVFGIAFVLGSVPAIKTPVGAIATVIALVAGIQMFLNSKRFLGLLTILSCIILLLAGLVVGAGDELLFGLLARWHVFHLMMAVWAGITGYVFLKR</sequence>
<keyword evidence="1" id="KW-0812">Transmembrane</keyword>
<dbReference type="EMBL" id="RQHW01000065">
    <property type="protein sequence ID" value="TGN17591.1"/>
    <property type="molecule type" value="Genomic_DNA"/>
</dbReference>
<comment type="caution">
    <text evidence="2">The sequence shown here is derived from an EMBL/GenBank/DDBJ whole genome shotgun (WGS) entry which is preliminary data.</text>
</comment>
<feature type="transmembrane region" description="Helical" evidence="1">
    <location>
        <begin position="124"/>
        <end position="142"/>
    </location>
</feature>
<dbReference type="Proteomes" id="UP000298058">
    <property type="component" value="Unassembled WGS sequence"/>
</dbReference>
<feature type="transmembrane region" description="Helical" evidence="1">
    <location>
        <begin position="180"/>
        <end position="199"/>
    </location>
</feature>
<feature type="transmembrane region" description="Helical" evidence="1">
    <location>
        <begin position="6"/>
        <end position="23"/>
    </location>
</feature>